<dbReference type="OrthoDB" id="27490at2759"/>
<evidence type="ECO:0000256" key="5">
    <source>
        <dbReference type="SAM" id="MobiDB-lite"/>
    </source>
</evidence>
<feature type="compositionally biased region" description="Basic and acidic residues" evidence="5">
    <location>
        <begin position="151"/>
        <end position="163"/>
    </location>
</feature>
<dbReference type="Proteomes" id="UP000054007">
    <property type="component" value="Unassembled WGS sequence"/>
</dbReference>
<dbReference type="GO" id="GO:0006890">
    <property type="term" value="P:retrograde vesicle-mediated transport, Golgi to endoplasmic reticulum"/>
    <property type="evidence" value="ECO:0007669"/>
    <property type="project" value="InterPro"/>
</dbReference>
<keyword evidence="8" id="KW-1185">Reference proteome</keyword>
<dbReference type="Pfam" id="PF08314">
    <property type="entry name" value="Sec39"/>
    <property type="match status" value="1"/>
</dbReference>
<evidence type="ECO:0000313" key="7">
    <source>
        <dbReference type="EMBL" id="KIY65344.1"/>
    </source>
</evidence>
<dbReference type="STRING" id="1314674.A0A0D7B584"/>
<comment type="subcellular location">
    <subcellularLocation>
        <location evidence="1">Endoplasmic reticulum</location>
    </subcellularLocation>
</comment>
<organism evidence="7 8">
    <name type="scientific">Cylindrobasidium torrendii FP15055 ss-10</name>
    <dbReference type="NCBI Taxonomy" id="1314674"/>
    <lineage>
        <taxon>Eukaryota</taxon>
        <taxon>Fungi</taxon>
        <taxon>Dikarya</taxon>
        <taxon>Basidiomycota</taxon>
        <taxon>Agaricomycotina</taxon>
        <taxon>Agaricomycetes</taxon>
        <taxon>Agaricomycetidae</taxon>
        <taxon>Agaricales</taxon>
        <taxon>Marasmiineae</taxon>
        <taxon>Physalacriaceae</taxon>
        <taxon>Cylindrobasidium</taxon>
    </lineage>
</organism>
<protein>
    <recommendedName>
        <fullName evidence="6">Sec39 domain-containing protein</fullName>
    </recommendedName>
</protein>
<feature type="region of interest" description="Disordered" evidence="5">
    <location>
        <begin position="150"/>
        <end position="170"/>
    </location>
</feature>
<reference evidence="7 8" key="1">
    <citation type="journal article" date="2015" name="Fungal Genet. Biol.">
        <title>Evolution of novel wood decay mechanisms in Agaricales revealed by the genome sequences of Fistulina hepatica and Cylindrobasidium torrendii.</title>
        <authorList>
            <person name="Floudas D."/>
            <person name="Held B.W."/>
            <person name="Riley R."/>
            <person name="Nagy L.G."/>
            <person name="Koehler G."/>
            <person name="Ransdell A.S."/>
            <person name="Younus H."/>
            <person name="Chow J."/>
            <person name="Chiniquy J."/>
            <person name="Lipzen A."/>
            <person name="Tritt A."/>
            <person name="Sun H."/>
            <person name="Haridas S."/>
            <person name="LaButti K."/>
            <person name="Ohm R.A."/>
            <person name="Kues U."/>
            <person name="Blanchette R.A."/>
            <person name="Grigoriev I.V."/>
            <person name="Minto R.E."/>
            <person name="Hibbett D.S."/>
        </authorList>
    </citation>
    <scope>NUCLEOTIDE SEQUENCE [LARGE SCALE GENOMIC DNA]</scope>
    <source>
        <strain evidence="7 8">FP15055 ss-10</strain>
    </source>
</reference>
<evidence type="ECO:0000259" key="6">
    <source>
        <dbReference type="Pfam" id="PF08314"/>
    </source>
</evidence>
<keyword evidence="4" id="KW-0653">Protein transport</keyword>
<dbReference type="EMBL" id="KN880594">
    <property type="protein sequence ID" value="KIY65344.1"/>
    <property type="molecule type" value="Genomic_DNA"/>
</dbReference>
<dbReference type="AlphaFoldDB" id="A0A0D7B584"/>
<accession>A0A0D7B584</accession>
<keyword evidence="3" id="KW-0256">Endoplasmic reticulum</keyword>
<dbReference type="GO" id="GO:0005783">
    <property type="term" value="C:endoplasmic reticulum"/>
    <property type="evidence" value="ECO:0007669"/>
    <property type="project" value="UniProtKB-SubCell"/>
</dbReference>
<keyword evidence="2" id="KW-0813">Transport</keyword>
<feature type="domain" description="Sec39" evidence="6">
    <location>
        <begin position="49"/>
        <end position="271"/>
    </location>
</feature>
<proteinExistence type="predicted"/>
<evidence type="ECO:0000313" key="8">
    <source>
        <dbReference type="Proteomes" id="UP000054007"/>
    </source>
</evidence>
<name>A0A0D7B584_9AGAR</name>
<evidence type="ECO:0000256" key="4">
    <source>
        <dbReference type="ARBA" id="ARBA00022927"/>
    </source>
</evidence>
<sequence length="390" mass="43464">MHWVSCSASQGVPGVDILGEDLTLLTRLSAAAIFEASKPTLPSSQRVIKNDEDMARLALARLYGSSSLNERPTMSRIYECLPSWDESKLADYNADLADATIDSLGDFVTPSISRPSASPSDLMVSFNPLPLGWRDPCEVGRSGTLCLVSPKQERHQGPTRKGEPNGAPDDDMDGIERWEWLLEDMIKLTGSEGPELRGAFGLMSAEEIVQIVIRFDLAKTMLRDNRRLAGLRRESVEELCLACSHEFYDNAASGNYKVGVTKLAYECLDVTFPTDRIVRERDTATDVLDVHANLLPMDLMVAKVAQRAAVWLATLPSSHQLHPMVKRAARTFVRRHLSPLHWLMSRYDIQPNKIETIQAIQYAAGWGAKVKTRIDETKEEQRQRDGAGTR</sequence>
<dbReference type="GO" id="GO:0015031">
    <property type="term" value="P:protein transport"/>
    <property type="evidence" value="ECO:0007669"/>
    <property type="project" value="UniProtKB-KW"/>
</dbReference>
<evidence type="ECO:0000256" key="1">
    <source>
        <dbReference type="ARBA" id="ARBA00004240"/>
    </source>
</evidence>
<gene>
    <name evidence="7" type="ORF">CYLTODRAFT_456406</name>
</gene>
<evidence type="ECO:0000256" key="3">
    <source>
        <dbReference type="ARBA" id="ARBA00022824"/>
    </source>
</evidence>
<dbReference type="InterPro" id="IPR013244">
    <property type="entry name" value="Sec39_domain"/>
</dbReference>
<evidence type="ECO:0000256" key="2">
    <source>
        <dbReference type="ARBA" id="ARBA00022448"/>
    </source>
</evidence>